<accession>A0ABU0FJR7</accession>
<comment type="caution">
    <text evidence="3">The sequence shown here is derived from an EMBL/GenBank/DDBJ whole genome shotgun (WGS) entry which is preliminary data.</text>
</comment>
<evidence type="ECO:0000313" key="4">
    <source>
        <dbReference type="Proteomes" id="UP001237448"/>
    </source>
</evidence>
<gene>
    <name evidence="3" type="ORF">J3R73_004642</name>
</gene>
<proteinExistence type="predicted"/>
<name>A0ABU0FJR7_9HYPH</name>
<sequence length="101" mass="10703">MKFAIATTFATVLSLAAASDAGAWTRSGSVTTQNGTYSRTVDGSCGGHSCSRSSTVTGPNGHTATRSGSITRTGPYRYGYSRTTTGPRGNSVTRRGWFRRW</sequence>
<reference evidence="3 4" key="1">
    <citation type="submission" date="2023-07" db="EMBL/GenBank/DDBJ databases">
        <title>Genomic Encyclopedia of Type Strains, Phase IV (KMG-IV): sequencing the most valuable type-strain genomes for metagenomic binning, comparative biology and taxonomic classification.</title>
        <authorList>
            <person name="Goeker M."/>
        </authorList>
    </citation>
    <scope>NUCLEOTIDE SEQUENCE [LARGE SCALE GENOMIC DNA]</scope>
    <source>
        <strain evidence="3 4">DSM 5896</strain>
    </source>
</reference>
<evidence type="ECO:0000256" key="1">
    <source>
        <dbReference type="SAM" id="MobiDB-lite"/>
    </source>
</evidence>
<feature type="signal peptide" evidence="2">
    <location>
        <begin position="1"/>
        <end position="23"/>
    </location>
</feature>
<protein>
    <submittedName>
        <fullName evidence="3">Uncharacterized protein</fullName>
    </submittedName>
</protein>
<feature type="compositionally biased region" description="Polar residues" evidence="1">
    <location>
        <begin position="81"/>
        <end position="93"/>
    </location>
</feature>
<organism evidence="3 4">
    <name type="scientific">Labrys monachus</name>
    <dbReference type="NCBI Taxonomy" id="217067"/>
    <lineage>
        <taxon>Bacteria</taxon>
        <taxon>Pseudomonadati</taxon>
        <taxon>Pseudomonadota</taxon>
        <taxon>Alphaproteobacteria</taxon>
        <taxon>Hyphomicrobiales</taxon>
        <taxon>Xanthobacteraceae</taxon>
        <taxon>Labrys</taxon>
    </lineage>
</organism>
<dbReference type="EMBL" id="JAUSVK010000001">
    <property type="protein sequence ID" value="MDQ0394850.1"/>
    <property type="molecule type" value="Genomic_DNA"/>
</dbReference>
<keyword evidence="4" id="KW-1185">Reference proteome</keyword>
<evidence type="ECO:0000313" key="3">
    <source>
        <dbReference type="EMBL" id="MDQ0394850.1"/>
    </source>
</evidence>
<feature type="region of interest" description="Disordered" evidence="1">
    <location>
        <begin position="51"/>
        <end position="95"/>
    </location>
</feature>
<dbReference type="RefSeq" id="WP_307432672.1">
    <property type="nucleotide sequence ID" value="NZ_JAUSVK010000001.1"/>
</dbReference>
<feature type="chain" id="PRO_5047335827" evidence="2">
    <location>
        <begin position="24"/>
        <end position="101"/>
    </location>
</feature>
<feature type="compositionally biased region" description="Polar residues" evidence="1">
    <location>
        <begin position="55"/>
        <end position="72"/>
    </location>
</feature>
<keyword evidence="2" id="KW-0732">Signal</keyword>
<dbReference type="Proteomes" id="UP001237448">
    <property type="component" value="Unassembled WGS sequence"/>
</dbReference>
<evidence type="ECO:0000256" key="2">
    <source>
        <dbReference type="SAM" id="SignalP"/>
    </source>
</evidence>